<evidence type="ECO:0000313" key="4">
    <source>
        <dbReference type="Proteomes" id="UP000030744"/>
    </source>
</evidence>
<organism evidence="3 4">
    <name type="scientific">Eimeria mitis</name>
    <dbReference type="NCBI Taxonomy" id="44415"/>
    <lineage>
        <taxon>Eukaryota</taxon>
        <taxon>Sar</taxon>
        <taxon>Alveolata</taxon>
        <taxon>Apicomplexa</taxon>
        <taxon>Conoidasida</taxon>
        <taxon>Coccidia</taxon>
        <taxon>Eucoccidiorida</taxon>
        <taxon>Eimeriorina</taxon>
        <taxon>Eimeriidae</taxon>
        <taxon>Eimeria</taxon>
    </lineage>
</organism>
<protein>
    <recommendedName>
        <fullName evidence="5">Transmembrane protein</fullName>
    </recommendedName>
</protein>
<evidence type="ECO:0000256" key="1">
    <source>
        <dbReference type="SAM" id="Phobius"/>
    </source>
</evidence>
<reference evidence="3" key="2">
    <citation type="submission" date="2013-10" db="EMBL/GenBank/DDBJ databases">
        <authorList>
            <person name="Aslett M."/>
        </authorList>
    </citation>
    <scope>NUCLEOTIDE SEQUENCE [LARGE SCALE GENOMIC DNA]</scope>
    <source>
        <strain evidence="3">Houghton</strain>
    </source>
</reference>
<feature type="signal peptide" evidence="2">
    <location>
        <begin position="1"/>
        <end position="30"/>
    </location>
</feature>
<gene>
    <name evidence="3" type="ORF">EMH_0032140</name>
</gene>
<dbReference type="RefSeq" id="XP_013350057.1">
    <property type="nucleotide sequence ID" value="XM_013494603.1"/>
</dbReference>
<dbReference type="AlphaFoldDB" id="U6JPT7"/>
<accession>U6JPT7</accession>
<keyword evidence="1" id="KW-1133">Transmembrane helix</keyword>
<feature type="transmembrane region" description="Helical" evidence="1">
    <location>
        <begin position="90"/>
        <end position="109"/>
    </location>
</feature>
<reference evidence="3" key="1">
    <citation type="submission" date="2013-10" db="EMBL/GenBank/DDBJ databases">
        <title>Genomic analysis of the causative agents of coccidiosis in chickens.</title>
        <authorList>
            <person name="Reid A.J."/>
            <person name="Blake D."/>
            <person name="Billington K."/>
            <person name="Browne H."/>
            <person name="Dunn M."/>
            <person name="Hung S."/>
            <person name="Kawahara F."/>
            <person name="Miranda-Saavedra D."/>
            <person name="Mourier T."/>
            <person name="Nagra H."/>
            <person name="Otto T.D."/>
            <person name="Rawlings N."/>
            <person name="Sanchez A."/>
            <person name="Sanders M."/>
            <person name="Subramaniam C."/>
            <person name="Tay Y."/>
            <person name="Dear P."/>
            <person name="Doerig C."/>
            <person name="Gruber A."/>
            <person name="Parkinson J."/>
            <person name="Shirley M."/>
            <person name="Wan K.L."/>
            <person name="Berriman M."/>
            <person name="Tomley F."/>
            <person name="Pain A."/>
        </authorList>
    </citation>
    <scope>NUCLEOTIDE SEQUENCE [LARGE SCALE GENOMIC DNA]</scope>
    <source>
        <strain evidence="3">Houghton</strain>
    </source>
</reference>
<dbReference type="GeneID" id="25378025"/>
<proteinExistence type="predicted"/>
<keyword evidence="1" id="KW-0472">Membrane</keyword>
<dbReference type="VEuPathDB" id="ToxoDB:EMH_0032140"/>
<sequence length="351" mass="38114">MTLSRTVSQLHLWSLLSTATLLFLLGETLGDDWDERVGGGAYPAVEYVAEKTSKTYNIPLELNEDPFFLVEWSTEASLQRRKSRFMLPPGILLVASIATAALLFVWNTSADLPFGLKKKQGSKEAGAQLSVESEDSDALLESEYGTVVDSSSVLQSILRELSVNFGSATEETLERKKIAVELLNDFNISESISPGMFEIIGYLLEATDKLAAPAKGINHALEVLQLPLSDSQAIFRLNSTLEELNTGMQEPLYDSFLNVYMEAARLYLGVGEGAQSDPTHLQPDVQPAALGRGIGMLGPSGIGESSGKGQRVLTKLSEWLEALFAQQRLLMEAAPVVSKAVADVRAAYDLP</sequence>
<feature type="chain" id="PRO_5004670749" description="Transmembrane protein" evidence="2">
    <location>
        <begin position="31"/>
        <end position="351"/>
    </location>
</feature>
<keyword evidence="1" id="KW-0812">Transmembrane</keyword>
<dbReference type="OrthoDB" id="345554at2759"/>
<name>U6JPT7_9EIME</name>
<keyword evidence="4" id="KW-1185">Reference proteome</keyword>
<evidence type="ECO:0008006" key="5">
    <source>
        <dbReference type="Google" id="ProtNLM"/>
    </source>
</evidence>
<evidence type="ECO:0000256" key="2">
    <source>
        <dbReference type="SAM" id="SignalP"/>
    </source>
</evidence>
<dbReference type="Proteomes" id="UP000030744">
    <property type="component" value="Unassembled WGS sequence"/>
</dbReference>
<dbReference type="EMBL" id="HG679672">
    <property type="protein sequence ID" value="CDJ27479.1"/>
    <property type="molecule type" value="Genomic_DNA"/>
</dbReference>
<evidence type="ECO:0000313" key="3">
    <source>
        <dbReference type="EMBL" id="CDJ27479.1"/>
    </source>
</evidence>
<keyword evidence="2" id="KW-0732">Signal</keyword>